<dbReference type="Pfam" id="PF04286">
    <property type="entry name" value="DUF445"/>
    <property type="match status" value="1"/>
</dbReference>
<dbReference type="EMBL" id="PPSL01000002">
    <property type="protein sequence ID" value="PQJ11504.1"/>
    <property type="molecule type" value="Genomic_DNA"/>
</dbReference>
<keyword evidence="8" id="KW-1185">Reference proteome</keyword>
<keyword evidence="5 6" id="KW-0472">Membrane</keyword>
<evidence type="ECO:0000256" key="1">
    <source>
        <dbReference type="ARBA" id="ARBA00004308"/>
    </source>
</evidence>
<evidence type="ECO:0000256" key="4">
    <source>
        <dbReference type="ARBA" id="ARBA00022989"/>
    </source>
</evidence>
<dbReference type="OrthoDB" id="9787430at2"/>
<dbReference type="PANTHER" id="PTHR35791">
    <property type="entry name" value="UPF0754 MEMBRANE PROTEIN YHEB"/>
    <property type="match status" value="1"/>
</dbReference>
<evidence type="ECO:0000256" key="2">
    <source>
        <dbReference type="ARBA" id="ARBA00008053"/>
    </source>
</evidence>
<keyword evidence="4 6" id="KW-1133">Transmembrane helix</keyword>
<protein>
    <submittedName>
        <fullName evidence="7">DUF445 domain-containing protein</fullName>
    </submittedName>
</protein>
<comment type="similarity">
    <text evidence="2">Belongs to the UPF0754 family.</text>
</comment>
<dbReference type="Proteomes" id="UP000239872">
    <property type="component" value="Unassembled WGS sequence"/>
</dbReference>
<dbReference type="RefSeq" id="WP_105038384.1">
    <property type="nucleotide sequence ID" value="NZ_PPSL01000002.1"/>
</dbReference>
<feature type="transmembrane region" description="Helical" evidence="6">
    <location>
        <begin position="6"/>
        <end position="29"/>
    </location>
</feature>
<sequence>MHSLSFWAQPFVSAFIGWFTTWLAFYMLFHPRKPIHIFGLTIQGIFPKRQHIFAQKLGSVVANDLLNAAQIAEKIKDPDQLAAVMPDIEKHIDTFLNTRLKEKMPVISMFVGQGMLEKVKEGLMEEIEIMLPEVIGKYADNLVHKIDVQKMVTDKVAGFSSDKLEEILATVMKREFRLIEGICGVFGFLIGLIQMGLSFVHF</sequence>
<evidence type="ECO:0000256" key="3">
    <source>
        <dbReference type="ARBA" id="ARBA00022692"/>
    </source>
</evidence>
<reference evidence="7 8" key="1">
    <citation type="submission" date="2018-01" db="EMBL/GenBank/DDBJ databases">
        <title>A novel member of the phylum Bacteroidetes isolated from glacier ice.</title>
        <authorList>
            <person name="Liu Q."/>
            <person name="Xin Y.-H."/>
        </authorList>
    </citation>
    <scope>NUCLEOTIDE SEQUENCE [LARGE SCALE GENOMIC DNA]</scope>
    <source>
        <strain evidence="7 8">RB1R16</strain>
    </source>
</reference>
<accession>A0A2S7SXN9</accession>
<dbReference type="PANTHER" id="PTHR35791:SF1">
    <property type="entry name" value="UPF0754 MEMBRANE PROTEIN YHEB"/>
    <property type="match status" value="1"/>
</dbReference>
<keyword evidence="3 6" id="KW-0812">Transmembrane</keyword>
<gene>
    <name evidence="7" type="ORF">CJD36_006795</name>
</gene>
<evidence type="ECO:0000313" key="7">
    <source>
        <dbReference type="EMBL" id="PQJ11504.1"/>
    </source>
</evidence>
<proteinExistence type="inferred from homology"/>
<evidence type="ECO:0000256" key="6">
    <source>
        <dbReference type="SAM" id="Phobius"/>
    </source>
</evidence>
<evidence type="ECO:0000256" key="5">
    <source>
        <dbReference type="ARBA" id="ARBA00023136"/>
    </source>
</evidence>
<evidence type="ECO:0000313" key="8">
    <source>
        <dbReference type="Proteomes" id="UP000239872"/>
    </source>
</evidence>
<name>A0A2S7SXN9_9BACT</name>
<dbReference type="InterPro" id="IPR007383">
    <property type="entry name" value="DUF445"/>
</dbReference>
<comment type="subcellular location">
    <subcellularLocation>
        <location evidence="1">Endomembrane system</location>
    </subcellularLocation>
</comment>
<comment type="caution">
    <text evidence="7">The sequence shown here is derived from an EMBL/GenBank/DDBJ whole genome shotgun (WGS) entry which is preliminary data.</text>
</comment>
<dbReference type="AlphaFoldDB" id="A0A2S7SXN9"/>
<organism evidence="7 8">
    <name type="scientific">Flavipsychrobacter stenotrophus</name>
    <dbReference type="NCBI Taxonomy" id="2077091"/>
    <lineage>
        <taxon>Bacteria</taxon>
        <taxon>Pseudomonadati</taxon>
        <taxon>Bacteroidota</taxon>
        <taxon>Chitinophagia</taxon>
        <taxon>Chitinophagales</taxon>
        <taxon>Chitinophagaceae</taxon>
        <taxon>Flavipsychrobacter</taxon>
    </lineage>
</organism>
<dbReference type="GO" id="GO:0012505">
    <property type="term" value="C:endomembrane system"/>
    <property type="evidence" value="ECO:0007669"/>
    <property type="project" value="UniProtKB-SubCell"/>
</dbReference>
<feature type="transmembrane region" description="Helical" evidence="6">
    <location>
        <begin position="178"/>
        <end position="200"/>
    </location>
</feature>